<comment type="caution">
    <text evidence="2">The sequence shown here is derived from an EMBL/GenBank/DDBJ whole genome shotgun (WGS) entry which is preliminary data.</text>
</comment>
<keyword evidence="3" id="KW-1185">Reference proteome</keyword>
<accession>A0ABN7PJ36</accession>
<evidence type="ECO:0000313" key="2">
    <source>
        <dbReference type="EMBL" id="CAG2066140.1"/>
    </source>
</evidence>
<dbReference type="Proteomes" id="UP001153148">
    <property type="component" value="Unassembled WGS sequence"/>
</dbReference>
<evidence type="ECO:0000313" key="3">
    <source>
        <dbReference type="Proteomes" id="UP001153148"/>
    </source>
</evidence>
<evidence type="ECO:0000256" key="1">
    <source>
        <dbReference type="SAM" id="MobiDB-lite"/>
    </source>
</evidence>
<reference evidence="2" key="1">
    <citation type="submission" date="2021-03" db="EMBL/GenBank/DDBJ databases">
        <authorList>
            <person name="Tran Van P."/>
        </authorList>
    </citation>
    <scope>NUCLEOTIDE SEQUENCE</scope>
</reference>
<protein>
    <submittedName>
        <fullName evidence="2">Uncharacterized protein</fullName>
    </submittedName>
</protein>
<feature type="region of interest" description="Disordered" evidence="1">
    <location>
        <begin position="208"/>
        <end position="228"/>
    </location>
</feature>
<dbReference type="EMBL" id="CAJPIN010050813">
    <property type="protein sequence ID" value="CAG2066140.1"/>
    <property type="molecule type" value="Genomic_DNA"/>
</dbReference>
<organism evidence="2 3">
    <name type="scientific">Timema podura</name>
    <name type="common">Walking stick</name>
    <dbReference type="NCBI Taxonomy" id="61482"/>
    <lineage>
        <taxon>Eukaryota</taxon>
        <taxon>Metazoa</taxon>
        <taxon>Ecdysozoa</taxon>
        <taxon>Arthropoda</taxon>
        <taxon>Hexapoda</taxon>
        <taxon>Insecta</taxon>
        <taxon>Pterygota</taxon>
        <taxon>Neoptera</taxon>
        <taxon>Polyneoptera</taxon>
        <taxon>Phasmatodea</taxon>
        <taxon>Timematodea</taxon>
        <taxon>Timematoidea</taxon>
        <taxon>Timematidae</taxon>
        <taxon>Timema</taxon>
    </lineage>
</organism>
<sequence>MRPLKRLVTTSGLLGAGQFVVNNSNLAAQLASGKAQLATINGQQVLIRSSVPSGPILGQVPALASQQPHVSTTGNLVVKSGNQATAVKLATTTQLATGQVPTKLSAAQIPVKLAAGQVPVKLAAAQGTVKLSAAQVPVKLKSPSGELTSPPANSVIMASPSKVQQPVPAPVTPQQATSVIQRILTVALPTLRVLGFRLLQQQQTPVAQQASVSQPTPPAPQQVLPEPSTDSAVEQALLVGQPPGTIIRCVTAQVIQTPQGPRIVLQGLHGAEFNTQQLAMVQQQVKQQLLKGTPLWPSKPIHN</sequence>
<name>A0ABN7PJ36_TIMPD</name>
<proteinExistence type="predicted"/>
<gene>
    <name evidence="2" type="ORF">TPAB3V08_LOCUS13083</name>
</gene>